<accession>A0A397Q3L7</accession>
<dbReference type="Proteomes" id="UP000266273">
    <property type="component" value="Unassembled WGS sequence"/>
</dbReference>
<keyword evidence="4" id="KW-0378">Hydrolase</keyword>
<comment type="caution">
    <text evidence="9">The sequence shown here is derived from an EMBL/GenBank/DDBJ whole genome shotgun (WGS) entry which is preliminary data.</text>
</comment>
<dbReference type="RefSeq" id="WP_210209127.1">
    <property type="nucleotide sequence ID" value="NZ_QXDF01000001.1"/>
</dbReference>
<feature type="domain" description="Peptidase S54 rhomboid" evidence="8">
    <location>
        <begin position="82"/>
        <end position="226"/>
    </location>
</feature>
<keyword evidence="5 7" id="KW-1133">Transmembrane helix</keyword>
<evidence type="ECO:0000256" key="3">
    <source>
        <dbReference type="ARBA" id="ARBA00022692"/>
    </source>
</evidence>
<dbReference type="InterPro" id="IPR050925">
    <property type="entry name" value="Rhomboid_protease_S54"/>
</dbReference>
<keyword evidence="3 7" id="KW-0812">Transmembrane</keyword>
<dbReference type="InterPro" id="IPR022764">
    <property type="entry name" value="Peptidase_S54_rhomboid_dom"/>
</dbReference>
<evidence type="ECO:0000256" key="6">
    <source>
        <dbReference type="ARBA" id="ARBA00023136"/>
    </source>
</evidence>
<dbReference type="PANTHER" id="PTHR43731">
    <property type="entry name" value="RHOMBOID PROTEASE"/>
    <property type="match status" value="1"/>
</dbReference>
<evidence type="ECO:0000313" key="10">
    <source>
        <dbReference type="Proteomes" id="UP000266273"/>
    </source>
</evidence>
<feature type="transmembrane region" description="Helical" evidence="7">
    <location>
        <begin position="145"/>
        <end position="163"/>
    </location>
</feature>
<dbReference type="PANTHER" id="PTHR43731:SF14">
    <property type="entry name" value="PRESENILIN-ASSOCIATED RHOMBOID-LIKE PROTEIN, MITOCHONDRIAL"/>
    <property type="match status" value="1"/>
</dbReference>
<keyword evidence="10" id="KW-1185">Reference proteome</keyword>
<keyword evidence="9" id="KW-0645">Protease</keyword>
<evidence type="ECO:0000256" key="2">
    <source>
        <dbReference type="ARBA" id="ARBA00009045"/>
    </source>
</evidence>
<comment type="similarity">
    <text evidence="2">Belongs to the peptidase S54 family.</text>
</comment>
<dbReference type="GO" id="GO:0016020">
    <property type="term" value="C:membrane"/>
    <property type="evidence" value="ECO:0007669"/>
    <property type="project" value="UniProtKB-SubCell"/>
</dbReference>
<dbReference type="EMBL" id="QXDF01000001">
    <property type="protein sequence ID" value="RIA55513.1"/>
    <property type="molecule type" value="Genomic_DNA"/>
</dbReference>
<evidence type="ECO:0000259" key="8">
    <source>
        <dbReference type="Pfam" id="PF01694"/>
    </source>
</evidence>
<feature type="transmembrane region" description="Helical" evidence="7">
    <location>
        <begin position="46"/>
        <end position="64"/>
    </location>
</feature>
<name>A0A397Q3L7_9HYPH</name>
<proteinExistence type="inferred from homology"/>
<sequence length="238" mass="25796">MPFIPVWDHNPVEKIHFQAVTLALIAANIIIYVVFQSGAVSVADVYSIWGYALIPAELLNAGFFGDSTYQVFGGQAQVPERLTLVSYMFLHGSILHLAGNMAFLWVFGDNVEDAMGHIRFLLFYIMCGVFAGLAHTLAVPGSEQPLIGASGATSGVVAAYLMLHPKVRLWVLALPFFPLRISAGVALGIWVAFQLYSLFFSADSHTAWWAHVGGLGAGAILVLFMRRPGVPLFDRAAA</sequence>
<feature type="transmembrane region" description="Helical" evidence="7">
    <location>
        <begin position="208"/>
        <end position="225"/>
    </location>
</feature>
<keyword evidence="6 7" id="KW-0472">Membrane</keyword>
<gene>
    <name evidence="9" type="ORF">BXY53_0579</name>
</gene>
<evidence type="ECO:0000256" key="1">
    <source>
        <dbReference type="ARBA" id="ARBA00004141"/>
    </source>
</evidence>
<evidence type="ECO:0000256" key="7">
    <source>
        <dbReference type="SAM" id="Phobius"/>
    </source>
</evidence>
<protein>
    <submittedName>
        <fullName evidence="9">Membrane associated rhomboid family serine protease</fullName>
    </submittedName>
</protein>
<dbReference type="Gene3D" id="1.20.1540.10">
    <property type="entry name" value="Rhomboid-like"/>
    <property type="match status" value="1"/>
</dbReference>
<evidence type="ECO:0000256" key="5">
    <source>
        <dbReference type="ARBA" id="ARBA00022989"/>
    </source>
</evidence>
<reference evidence="9 10" key="1">
    <citation type="submission" date="2018-08" db="EMBL/GenBank/DDBJ databases">
        <title>Genomic Encyclopedia of Archaeal and Bacterial Type Strains, Phase II (KMG-II): from individual species to whole genera.</title>
        <authorList>
            <person name="Goeker M."/>
        </authorList>
    </citation>
    <scope>NUCLEOTIDE SEQUENCE [LARGE SCALE GENOMIC DNA]</scope>
    <source>
        <strain evidence="9 10">DSM 5002</strain>
    </source>
</reference>
<organism evidence="9 10">
    <name type="scientific">Dichotomicrobium thermohalophilum</name>
    <dbReference type="NCBI Taxonomy" id="933063"/>
    <lineage>
        <taxon>Bacteria</taxon>
        <taxon>Pseudomonadati</taxon>
        <taxon>Pseudomonadota</taxon>
        <taxon>Alphaproteobacteria</taxon>
        <taxon>Hyphomicrobiales</taxon>
        <taxon>Hyphomicrobiaceae</taxon>
        <taxon>Dichotomicrobium</taxon>
    </lineage>
</organism>
<dbReference type="GO" id="GO:0004252">
    <property type="term" value="F:serine-type endopeptidase activity"/>
    <property type="evidence" value="ECO:0007669"/>
    <property type="project" value="InterPro"/>
</dbReference>
<dbReference type="AlphaFoldDB" id="A0A397Q3L7"/>
<comment type="subcellular location">
    <subcellularLocation>
        <location evidence="1">Membrane</location>
        <topology evidence="1">Multi-pass membrane protein</topology>
    </subcellularLocation>
</comment>
<evidence type="ECO:0000256" key="4">
    <source>
        <dbReference type="ARBA" id="ARBA00022801"/>
    </source>
</evidence>
<feature type="transmembrane region" description="Helical" evidence="7">
    <location>
        <begin position="120"/>
        <end position="139"/>
    </location>
</feature>
<evidence type="ECO:0000313" key="9">
    <source>
        <dbReference type="EMBL" id="RIA55513.1"/>
    </source>
</evidence>
<dbReference type="SUPFAM" id="SSF144091">
    <property type="entry name" value="Rhomboid-like"/>
    <property type="match status" value="1"/>
</dbReference>
<feature type="transmembrane region" description="Helical" evidence="7">
    <location>
        <begin position="15"/>
        <end position="34"/>
    </location>
</feature>
<feature type="transmembrane region" description="Helical" evidence="7">
    <location>
        <begin position="170"/>
        <end position="196"/>
    </location>
</feature>
<dbReference type="InterPro" id="IPR035952">
    <property type="entry name" value="Rhomboid-like_sf"/>
</dbReference>
<dbReference type="Pfam" id="PF01694">
    <property type="entry name" value="Rhomboid"/>
    <property type="match status" value="1"/>
</dbReference>
<dbReference type="GO" id="GO:0006508">
    <property type="term" value="P:proteolysis"/>
    <property type="evidence" value="ECO:0007669"/>
    <property type="project" value="UniProtKB-KW"/>
</dbReference>
<feature type="transmembrane region" description="Helical" evidence="7">
    <location>
        <begin position="84"/>
        <end position="108"/>
    </location>
</feature>